<dbReference type="AlphaFoldDB" id="A0A0R2F6U3"/>
<dbReference type="InterPro" id="IPR041459">
    <property type="entry name" value="MPTase-PolyVal"/>
</dbReference>
<evidence type="ECO:0000259" key="3">
    <source>
        <dbReference type="Pfam" id="PF18818"/>
    </source>
</evidence>
<dbReference type="Pfam" id="PF08401">
    <property type="entry name" value="ArdcN"/>
    <property type="match status" value="1"/>
</dbReference>
<reference evidence="4 5" key="1">
    <citation type="journal article" date="2015" name="Genome Announc.">
        <title>Expanding the biotechnology potential of lactobacilli through comparative genomics of 213 strains and associated genera.</title>
        <authorList>
            <person name="Sun Z."/>
            <person name="Harris H.M."/>
            <person name="McCann A."/>
            <person name="Guo C."/>
            <person name="Argimon S."/>
            <person name="Zhang W."/>
            <person name="Yang X."/>
            <person name="Jeffery I.B."/>
            <person name="Cooney J.C."/>
            <person name="Kagawa T.F."/>
            <person name="Liu W."/>
            <person name="Song Y."/>
            <person name="Salvetti E."/>
            <person name="Wrobel A."/>
            <person name="Rasinkangas P."/>
            <person name="Parkhill J."/>
            <person name="Rea M.C."/>
            <person name="O'Sullivan O."/>
            <person name="Ritari J."/>
            <person name="Douillard F.P."/>
            <person name="Paul Ross R."/>
            <person name="Yang R."/>
            <person name="Briner A.E."/>
            <person name="Felis G.E."/>
            <person name="de Vos W.M."/>
            <person name="Barrangou R."/>
            <person name="Klaenhammer T.R."/>
            <person name="Caufield P.W."/>
            <person name="Cui Y."/>
            <person name="Zhang H."/>
            <person name="O'Toole P.W."/>
        </authorList>
    </citation>
    <scope>NUCLEOTIDE SEQUENCE [LARGE SCALE GENOMIC DNA]</scope>
    <source>
        <strain evidence="4 5">DSM 22697</strain>
    </source>
</reference>
<name>A0A0R2F6U3_9LACO</name>
<keyword evidence="5" id="KW-1185">Reference proteome</keyword>
<evidence type="ECO:0000313" key="4">
    <source>
        <dbReference type="EMBL" id="KRN24153.1"/>
    </source>
</evidence>
<gene>
    <name evidence="4" type="ORF">FC75_GL001331</name>
</gene>
<dbReference type="STRING" id="1423730.FC75_GL001331"/>
<dbReference type="RefSeq" id="WP_054663324.1">
    <property type="nucleotide sequence ID" value="NZ_AYZJ01000024.1"/>
</dbReference>
<evidence type="ECO:0000256" key="1">
    <source>
        <dbReference type="SAM" id="MobiDB-lite"/>
    </source>
</evidence>
<dbReference type="Pfam" id="PF18818">
    <property type="entry name" value="MPTase-PolyVal"/>
    <property type="match status" value="1"/>
</dbReference>
<proteinExistence type="predicted"/>
<dbReference type="PATRIC" id="fig|1423730.4.peg.1396"/>
<evidence type="ECO:0000313" key="5">
    <source>
        <dbReference type="Proteomes" id="UP000050865"/>
    </source>
</evidence>
<dbReference type="InterPro" id="IPR013610">
    <property type="entry name" value="ArdC_N"/>
</dbReference>
<protein>
    <submittedName>
        <fullName evidence="4">Uncharacterized protein</fullName>
    </submittedName>
</protein>
<feature type="region of interest" description="Disordered" evidence="1">
    <location>
        <begin position="340"/>
        <end position="362"/>
    </location>
</feature>
<dbReference type="OrthoDB" id="9803716at2"/>
<organism evidence="4 5">
    <name type="scientific">Lacticaseibacillus camelliae DSM 22697 = JCM 13995</name>
    <dbReference type="NCBI Taxonomy" id="1423730"/>
    <lineage>
        <taxon>Bacteria</taxon>
        <taxon>Bacillati</taxon>
        <taxon>Bacillota</taxon>
        <taxon>Bacilli</taxon>
        <taxon>Lactobacillales</taxon>
        <taxon>Lactobacillaceae</taxon>
        <taxon>Lacticaseibacillus</taxon>
    </lineage>
</organism>
<sequence length="362" mass="40401">MAAKRAYTPKTPEQIKAEVAKVVKDALPKIKLQSSSPEERKAFLDFMATGYHYSPRNVALIRSQFQQAGLVGSFKFWKDKGFSVQKGEHALKILVPHDLKLYRDPSSKQYLSFTKLSKELQARVKTDPDALKTITSRFYNLGNVFDVLQTNAQPEDYPDLYPNRPFDLDNPNPEGTKKAVETLKVVAMQEGIRVTSPETTEFPSYQLGAAKGATINVDGKAKEIVMKNNLGDPEYAATLIHELAHAKMHNADHAGASKFWALKDTKSNKYRDIMEFQAEMTSYVVSKSLGIDTSEEAMPYIASWTENLKTIEGNEEQQQAAIMGDVQRVSKDLIESIQDGLAPQQAKDAGKQIAKPKQLARS</sequence>
<dbReference type="EMBL" id="AYZJ01000024">
    <property type="protein sequence ID" value="KRN24153.1"/>
    <property type="molecule type" value="Genomic_DNA"/>
</dbReference>
<accession>A0A0R2F6U3</accession>
<dbReference type="GO" id="GO:0003697">
    <property type="term" value="F:single-stranded DNA binding"/>
    <property type="evidence" value="ECO:0007669"/>
    <property type="project" value="InterPro"/>
</dbReference>
<comment type="caution">
    <text evidence="4">The sequence shown here is derived from an EMBL/GenBank/DDBJ whole genome shotgun (WGS) entry which is preliminary data.</text>
</comment>
<dbReference type="Proteomes" id="UP000050865">
    <property type="component" value="Unassembled WGS sequence"/>
</dbReference>
<feature type="domain" description="Polyvalent protein metallopeptidase" evidence="3">
    <location>
        <begin position="234"/>
        <end position="310"/>
    </location>
</feature>
<evidence type="ECO:0000259" key="2">
    <source>
        <dbReference type="Pfam" id="PF08401"/>
    </source>
</evidence>
<feature type="domain" description="N-terminal" evidence="2">
    <location>
        <begin position="15"/>
        <end position="106"/>
    </location>
</feature>